<dbReference type="Pfam" id="PF00015">
    <property type="entry name" value="MCPsignal"/>
    <property type="match status" value="1"/>
</dbReference>
<dbReference type="Pfam" id="PF00672">
    <property type="entry name" value="HAMP"/>
    <property type="match status" value="1"/>
</dbReference>
<dbReference type="EMBL" id="FOKW01000012">
    <property type="protein sequence ID" value="SFC62542.1"/>
    <property type="molecule type" value="Genomic_DNA"/>
</dbReference>
<organism evidence="8 9">
    <name type="scientific">Natronobacterium haloterrestre</name>
    <name type="common">Halobiforma haloterrestris</name>
    <dbReference type="NCBI Taxonomy" id="148448"/>
    <lineage>
        <taxon>Archaea</taxon>
        <taxon>Methanobacteriati</taxon>
        <taxon>Methanobacteriota</taxon>
        <taxon>Stenosarchaea group</taxon>
        <taxon>Halobacteria</taxon>
        <taxon>Halobacteriales</taxon>
        <taxon>Natrialbaceae</taxon>
        <taxon>Natronobacterium</taxon>
    </lineage>
</organism>
<dbReference type="PRINTS" id="PR00260">
    <property type="entry name" value="CHEMTRNSDUCR"/>
</dbReference>
<dbReference type="InterPro" id="IPR004090">
    <property type="entry name" value="Chemotax_Me-accpt_rcpt"/>
</dbReference>
<dbReference type="SUPFAM" id="SSF58104">
    <property type="entry name" value="Methyl-accepting chemotaxis protein (MCP) signaling domain"/>
    <property type="match status" value="1"/>
</dbReference>
<evidence type="ECO:0000256" key="5">
    <source>
        <dbReference type="SAM" id="MobiDB-lite"/>
    </source>
</evidence>
<comment type="similarity">
    <text evidence="2">Belongs to the methyl-accepting chemotaxis (MCP) protein family.</text>
</comment>
<keyword evidence="9" id="KW-1185">Reference proteome</keyword>
<dbReference type="SMART" id="SM00283">
    <property type="entry name" value="MA"/>
    <property type="match status" value="1"/>
</dbReference>
<dbReference type="PANTHER" id="PTHR32089:SF112">
    <property type="entry name" value="LYSOZYME-LIKE PROTEIN-RELATED"/>
    <property type="match status" value="1"/>
</dbReference>
<dbReference type="GO" id="GO:0007165">
    <property type="term" value="P:signal transduction"/>
    <property type="evidence" value="ECO:0007669"/>
    <property type="project" value="UniProtKB-KW"/>
</dbReference>
<dbReference type="GO" id="GO:0016020">
    <property type="term" value="C:membrane"/>
    <property type="evidence" value="ECO:0007669"/>
    <property type="project" value="InterPro"/>
</dbReference>
<dbReference type="PANTHER" id="PTHR32089">
    <property type="entry name" value="METHYL-ACCEPTING CHEMOTAXIS PROTEIN MCPB"/>
    <property type="match status" value="1"/>
</dbReference>
<evidence type="ECO:0000256" key="1">
    <source>
        <dbReference type="ARBA" id="ARBA00023224"/>
    </source>
</evidence>
<dbReference type="CDD" id="cd11386">
    <property type="entry name" value="MCP_signal"/>
    <property type="match status" value="1"/>
</dbReference>
<dbReference type="InterPro" id="IPR004089">
    <property type="entry name" value="MCPsignal_dom"/>
</dbReference>
<dbReference type="Gene3D" id="6.10.250.1910">
    <property type="match status" value="1"/>
</dbReference>
<feature type="domain" description="Methyl-accepting transducer" evidence="6">
    <location>
        <begin position="482"/>
        <end position="720"/>
    </location>
</feature>
<dbReference type="Proteomes" id="UP000199161">
    <property type="component" value="Unassembled WGS sequence"/>
</dbReference>
<evidence type="ECO:0000259" key="7">
    <source>
        <dbReference type="PROSITE" id="PS50885"/>
    </source>
</evidence>
<evidence type="ECO:0000256" key="4">
    <source>
        <dbReference type="SAM" id="Coils"/>
    </source>
</evidence>
<dbReference type="OrthoDB" id="8523at2157"/>
<feature type="coiled-coil region" evidence="4">
    <location>
        <begin position="553"/>
        <end position="597"/>
    </location>
</feature>
<name>A0A1I1KQJ4_NATHA</name>
<feature type="compositionally biased region" description="Basic and acidic residues" evidence="5">
    <location>
        <begin position="770"/>
        <end position="779"/>
    </location>
</feature>
<dbReference type="CDD" id="cd06225">
    <property type="entry name" value="HAMP"/>
    <property type="match status" value="2"/>
</dbReference>
<evidence type="ECO:0000313" key="8">
    <source>
        <dbReference type="EMBL" id="SFC62542.1"/>
    </source>
</evidence>
<dbReference type="InterPro" id="IPR003660">
    <property type="entry name" value="HAMP_dom"/>
</dbReference>
<dbReference type="AlphaFoldDB" id="A0A1I1KQJ4"/>
<dbReference type="SUPFAM" id="SSF158472">
    <property type="entry name" value="HAMP domain-like"/>
    <property type="match status" value="1"/>
</dbReference>
<reference evidence="9" key="1">
    <citation type="submission" date="2016-10" db="EMBL/GenBank/DDBJ databases">
        <authorList>
            <person name="Varghese N."/>
            <person name="Submissions S."/>
        </authorList>
    </citation>
    <scope>NUCLEOTIDE SEQUENCE [LARGE SCALE GENOMIC DNA]</scope>
    <source>
        <strain evidence="9">DSM 13078</strain>
    </source>
</reference>
<dbReference type="Gene3D" id="1.10.287.950">
    <property type="entry name" value="Methyl-accepting chemotaxis protein"/>
    <property type="match status" value="1"/>
</dbReference>
<keyword evidence="1 3" id="KW-0807">Transducer</keyword>
<feature type="region of interest" description="Disordered" evidence="5">
    <location>
        <begin position="770"/>
        <end position="846"/>
    </location>
</feature>
<dbReference type="PROSITE" id="PS50111">
    <property type="entry name" value="CHEMOTAXIS_TRANSDUC_2"/>
    <property type="match status" value="1"/>
</dbReference>
<sequence>MIGKMRGLVPAVIRRSYALKFGIVLLLLALSVGAIGLVATASVTDSVEANALEDQEAFARQEAITIDNWNEQNERRTASTANTPVVEDGEVDEIQSYLNDLQLDLSGQVVDVHYVDQETGDLLATTADDAETLEDVDFPDRDRIDSELSAVEVQRTDAYETDGSAAVSYYVSTSGSDRTAIVMTFDLEDVMTDLGGGEERDSVTFAVDRDGRLVLDGTFTGTGQDALQGDFVGDRFLEGYENDHGLLEEALASQSPTHSDAIAYEGAPGGSLADEPYEFTPDGYVAAYHGTEMGLIVLTHTSAEDAYGFVDTVNQYGTLATVGGVLLIGLVGAVLGRNTAASIDRLTQKAARMEEGDLDVDLESERIDNIGRLYDGFDSMRAELKDTIHEAERARAEAEAEREEVERINDHLERKATDYSDVMQSAADGDLTVRMDADGEHEAMTEIAEEFNEMLAEIEATIDRLTQFATDVATASEQVTASSEEVRSASREVSSSIQEISDGAERQHQSLQSVDTQMNNLSTTTQQIAASSNDVADIAERTARTSRDGREAAQEAIDACDDLEDEYRDVVAEFDELREQVDQIDELADTIAEIAEQTNMLALNANIEASRSASGSDTEGFSTVAAEVKELSQDVKGAAKQIGDRLEAVQTQTERSATEVDQTSEEIERVNDLVSDVVTALEDIADYAGQTNDGVQEISAATEQQAASTQEVVAMVDEVATISEETTAEAETVAAAAEEQTSALTEVSNSADELSQQATVLSEALDRFDTDADGDREAASLDDVDGLEGITEAEAEPEGDGNGDEPGTSGANSTAGDSEADTDAAFEFDEDGDVTRIEDADPGSPE</sequence>
<accession>A0A1I1KQJ4</accession>
<evidence type="ECO:0000256" key="3">
    <source>
        <dbReference type="PROSITE-ProRule" id="PRU00284"/>
    </source>
</evidence>
<dbReference type="PROSITE" id="PS50885">
    <property type="entry name" value="HAMP"/>
    <property type="match status" value="2"/>
</dbReference>
<protein>
    <submittedName>
        <fullName evidence="8">Methyl-accepting chemotaxis protein</fullName>
    </submittedName>
</protein>
<evidence type="ECO:0000259" key="6">
    <source>
        <dbReference type="PROSITE" id="PS50111"/>
    </source>
</evidence>
<gene>
    <name evidence="8" type="ORF">SAMN05444422_11273</name>
</gene>
<feature type="coiled-coil region" evidence="4">
    <location>
        <begin position="377"/>
        <end position="415"/>
    </location>
</feature>
<evidence type="ECO:0000313" key="9">
    <source>
        <dbReference type="Proteomes" id="UP000199161"/>
    </source>
</evidence>
<feature type="compositionally biased region" description="Acidic residues" evidence="5">
    <location>
        <begin position="780"/>
        <end position="803"/>
    </location>
</feature>
<feature type="domain" description="HAMP" evidence="7">
    <location>
        <begin position="410"/>
        <end position="463"/>
    </location>
</feature>
<dbReference type="GO" id="GO:0006935">
    <property type="term" value="P:chemotaxis"/>
    <property type="evidence" value="ECO:0007669"/>
    <property type="project" value="InterPro"/>
</dbReference>
<evidence type="ECO:0000256" key="2">
    <source>
        <dbReference type="ARBA" id="ARBA00029447"/>
    </source>
</evidence>
<dbReference type="RefSeq" id="WP_089789583.1">
    <property type="nucleotide sequence ID" value="NZ_FOKW01000012.1"/>
</dbReference>
<feature type="compositionally biased region" description="Acidic residues" evidence="5">
    <location>
        <begin position="818"/>
        <end position="832"/>
    </location>
</feature>
<dbReference type="GO" id="GO:0004888">
    <property type="term" value="F:transmembrane signaling receptor activity"/>
    <property type="evidence" value="ECO:0007669"/>
    <property type="project" value="InterPro"/>
</dbReference>
<dbReference type="SMART" id="SM00304">
    <property type="entry name" value="HAMP"/>
    <property type="match status" value="3"/>
</dbReference>
<feature type="domain" description="HAMP" evidence="7">
    <location>
        <begin position="337"/>
        <end position="389"/>
    </location>
</feature>
<keyword evidence="4" id="KW-0175">Coiled coil</keyword>
<proteinExistence type="inferred from homology"/>